<dbReference type="AlphaFoldDB" id="A0AAI9ZKT0"/>
<sequence length="76" mass="8032">MLGSSAAAHRCPPSSLSLTLVLPLPVRGAYSSRPAGNPIVALRMCRESLIQQEPDGPPPRVPSRQACIEQSSVLRG</sequence>
<proteinExistence type="predicted"/>
<dbReference type="Proteomes" id="UP001243989">
    <property type="component" value="Unassembled WGS sequence"/>
</dbReference>
<protein>
    <submittedName>
        <fullName evidence="2">Uncharacterized protein</fullName>
    </submittedName>
</protein>
<reference evidence="2" key="1">
    <citation type="submission" date="2021-06" db="EMBL/GenBank/DDBJ databases">
        <title>Comparative genomics, transcriptomics and evolutionary studies reveal genomic signatures of adaptation to plant cell wall in hemibiotrophic fungi.</title>
        <authorList>
            <consortium name="DOE Joint Genome Institute"/>
            <person name="Baroncelli R."/>
            <person name="Diaz J.F."/>
            <person name="Benocci T."/>
            <person name="Peng M."/>
            <person name="Battaglia E."/>
            <person name="Haridas S."/>
            <person name="Andreopoulos W."/>
            <person name="Labutti K."/>
            <person name="Pangilinan J."/>
            <person name="Floch G.L."/>
            <person name="Makela M.R."/>
            <person name="Henrissat B."/>
            <person name="Grigoriev I.V."/>
            <person name="Crouch J.A."/>
            <person name="De Vries R.P."/>
            <person name="Sukno S.A."/>
            <person name="Thon M.R."/>
        </authorList>
    </citation>
    <scope>NUCLEOTIDE SEQUENCE</scope>
    <source>
        <strain evidence="2">CBS 102054</strain>
    </source>
</reference>
<gene>
    <name evidence="2" type="ORF">BDP81DRAFT_434381</name>
</gene>
<feature type="region of interest" description="Disordered" evidence="1">
    <location>
        <begin position="50"/>
        <end position="76"/>
    </location>
</feature>
<keyword evidence="3" id="KW-1185">Reference proteome</keyword>
<name>A0AAI9ZKT0_9PEZI</name>
<dbReference type="RefSeq" id="XP_060442361.1">
    <property type="nucleotide sequence ID" value="XM_060590959.1"/>
</dbReference>
<dbReference type="GeneID" id="85475821"/>
<dbReference type="EMBL" id="JAHMHQ010000017">
    <property type="protein sequence ID" value="KAK1633754.1"/>
    <property type="molecule type" value="Genomic_DNA"/>
</dbReference>
<evidence type="ECO:0000313" key="2">
    <source>
        <dbReference type="EMBL" id="KAK1633754.1"/>
    </source>
</evidence>
<evidence type="ECO:0000256" key="1">
    <source>
        <dbReference type="SAM" id="MobiDB-lite"/>
    </source>
</evidence>
<evidence type="ECO:0000313" key="3">
    <source>
        <dbReference type="Proteomes" id="UP001243989"/>
    </source>
</evidence>
<organism evidence="2 3">
    <name type="scientific">Colletotrichum phormii</name>
    <dbReference type="NCBI Taxonomy" id="359342"/>
    <lineage>
        <taxon>Eukaryota</taxon>
        <taxon>Fungi</taxon>
        <taxon>Dikarya</taxon>
        <taxon>Ascomycota</taxon>
        <taxon>Pezizomycotina</taxon>
        <taxon>Sordariomycetes</taxon>
        <taxon>Hypocreomycetidae</taxon>
        <taxon>Glomerellales</taxon>
        <taxon>Glomerellaceae</taxon>
        <taxon>Colletotrichum</taxon>
        <taxon>Colletotrichum acutatum species complex</taxon>
    </lineage>
</organism>
<comment type="caution">
    <text evidence="2">The sequence shown here is derived from an EMBL/GenBank/DDBJ whole genome shotgun (WGS) entry which is preliminary data.</text>
</comment>
<accession>A0AAI9ZKT0</accession>